<dbReference type="AlphaFoldDB" id="A0A3P5XIL4"/>
<evidence type="ECO:0000313" key="1">
    <source>
        <dbReference type="EMBL" id="VDC31420.1"/>
    </source>
</evidence>
<sequence length="140" mass="14947">MTHYRTAYRNAVKDAIAGDAAFGDFTFLPAWSQKIDPSQLPVFGVATPSEGSSRQGGDTVHRVTTVRVAMKVVEAGDIEAELDDLSFDIEALVLPVLEPLSHIVELNSTATSTEAGGERKTGTLVMDFSVTRFTDAGNAT</sequence>
<keyword evidence="2" id="KW-1185">Reference proteome</keyword>
<gene>
    <name evidence="1" type="ORF">XINFAN_02883</name>
</gene>
<dbReference type="Proteomes" id="UP000277498">
    <property type="component" value="Unassembled WGS sequence"/>
</dbReference>
<accession>A0A3P5XIL4</accession>
<dbReference type="EMBL" id="UXAW01000084">
    <property type="protein sequence ID" value="VDC31420.1"/>
    <property type="molecule type" value="Genomic_DNA"/>
</dbReference>
<dbReference type="OrthoDB" id="7875220at2"/>
<name>A0A3P5XIL4_9RHOB</name>
<proteinExistence type="predicted"/>
<dbReference type="RefSeq" id="WP_124087612.1">
    <property type="nucleotide sequence ID" value="NZ_UXAW01000084.1"/>
</dbReference>
<protein>
    <submittedName>
        <fullName evidence="1">Uncharacterized protein</fullName>
    </submittedName>
</protein>
<organism evidence="1 2">
    <name type="scientific">Pseudogemmobacter humi</name>
    <dbReference type="NCBI Taxonomy" id="2483812"/>
    <lineage>
        <taxon>Bacteria</taxon>
        <taxon>Pseudomonadati</taxon>
        <taxon>Pseudomonadota</taxon>
        <taxon>Alphaproteobacteria</taxon>
        <taxon>Rhodobacterales</taxon>
        <taxon>Paracoccaceae</taxon>
        <taxon>Pseudogemmobacter</taxon>
    </lineage>
</organism>
<evidence type="ECO:0000313" key="2">
    <source>
        <dbReference type="Proteomes" id="UP000277498"/>
    </source>
</evidence>
<reference evidence="1 2" key="1">
    <citation type="submission" date="2018-11" db="EMBL/GenBank/DDBJ databases">
        <authorList>
            <person name="Criscuolo A."/>
        </authorList>
    </citation>
    <scope>NUCLEOTIDE SEQUENCE [LARGE SCALE GENOMIC DNA]</scope>
    <source>
        <strain evidence="1">ACIP111625</strain>
    </source>
</reference>